<organism evidence="11 12">
    <name type="scientific">Rosa chinensis</name>
    <name type="common">China rose</name>
    <dbReference type="NCBI Taxonomy" id="74649"/>
    <lineage>
        <taxon>Eukaryota</taxon>
        <taxon>Viridiplantae</taxon>
        <taxon>Streptophyta</taxon>
        <taxon>Embryophyta</taxon>
        <taxon>Tracheophyta</taxon>
        <taxon>Spermatophyta</taxon>
        <taxon>Magnoliopsida</taxon>
        <taxon>eudicotyledons</taxon>
        <taxon>Gunneridae</taxon>
        <taxon>Pentapetalae</taxon>
        <taxon>rosids</taxon>
        <taxon>fabids</taxon>
        <taxon>Rosales</taxon>
        <taxon>Rosaceae</taxon>
        <taxon>Rosoideae</taxon>
        <taxon>Rosoideae incertae sedis</taxon>
        <taxon>Rosa</taxon>
    </lineage>
</organism>
<dbReference type="GO" id="GO:0102375">
    <property type="term" value="F:11-oxo-beta-amyrin 30-oxidase activity"/>
    <property type="evidence" value="ECO:0007669"/>
    <property type="project" value="UniProtKB-EC"/>
</dbReference>
<evidence type="ECO:0000256" key="4">
    <source>
        <dbReference type="ARBA" id="ARBA00022692"/>
    </source>
</evidence>
<evidence type="ECO:0000313" key="11">
    <source>
        <dbReference type="EMBL" id="PRQ49619.1"/>
    </source>
</evidence>
<keyword evidence="9" id="KW-0503">Monooxygenase</keyword>
<comment type="caution">
    <text evidence="11">The sequence shown here is derived from an EMBL/GenBank/DDBJ whole genome shotgun (WGS) entry which is preliminary data.</text>
</comment>
<evidence type="ECO:0000256" key="2">
    <source>
        <dbReference type="ARBA" id="ARBA00010617"/>
    </source>
</evidence>
<dbReference type="EC" id="1.14.14.115" evidence="11"/>
<evidence type="ECO:0000256" key="10">
    <source>
        <dbReference type="ARBA" id="ARBA00023136"/>
    </source>
</evidence>
<dbReference type="PANTHER" id="PTHR24282">
    <property type="entry name" value="CYTOCHROME P450 FAMILY MEMBER"/>
    <property type="match status" value="1"/>
</dbReference>
<proteinExistence type="inferred from homology"/>
<dbReference type="Gene3D" id="1.10.630.10">
    <property type="entry name" value="Cytochrome P450"/>
    <property type="match status" value="1"/>
</dbReference>
<gene>
    <name evidence="11" type="ORF">RchiOBHm_Chr2g0123941</name>
</gene>
<accession>A0A2P6RT69</accession>
<keyword evidence="7 11" id="KW-0560">Oxidoreductase</keyword>
<evidence type="ECO:0000256" key="3">
    <source>
        <dbReference type="ARBA" id="ARBA00022617"/>
    </source>
</evidence>
<dbReference type="GO" id="GO:0005506">
    <property type="term" value="F:iron ion binding"/>
    <property type="evidence" value="ECO:0007669"/>
    <property type="project" value="InterPro"/>
</dbReference>
<dbReference type="SUPFAM" id="SSF48264">
    <property type="entry name" value="Cytochrome P450"/>
    <property type="match status" value="1"/>
</dbReference>
<evidence type="ECO:0000256" key="5">
    <source>
        <dbReference type="ARBA" id="ARBA00022723"/>
    </source>
</evidence>
<keyword evidence="10" id="KW-0472">Membrane</keyword>
<dbReference type="GO" id="GO:0016020">
    <property type="term" value="C:membrane"/>
    <property type="evidence" value="ECO:0007669"/>
    <property type="project" value="UniProtKB-SubCell"/>
</dbReference>
<keyword evidence="6" id="KW-1133">Transmembrane helix</keyword>
<comment type="similarity">
    <text evidence="2">Belongs to the cytochrome P450 family.</text>
</comment>
<dbReference type="GO" id="GO:0020037">
    <property type="term" value="F:heme binding"/>
    <property type="evidence" value="ECO:0007669"/>
    <property type="project" value="InterPro"/>
</dbReference>
<comment type="subcellular location">
    <subcellularLocation>
        <location evidence="1">Membrane</location>
        <topology evidence="1">Single-pass membrane protein</topology>
    </subcellularLocation>
</comment>
<sequence>MLMTSKVEALKQGAKRRQGQFIENWFHLVFSQRVSLDEFVDECKTFYLARQETSFVFLAWTMFLLALHIDWHEKARKEVPHVFGVPYNPRTERSLLILY</sequence>
<dbReference type="Proteomes" id="UP000238479">
    <property type="component" value="Chromosome 2"/>
</dbReference>
<dbReference type="STRING" id="74649.A0A2P6RT69"/>
<protein>
    <submittedName>
        <fullName evidence="11">Putative 11-oxo-beta-amyrin 30-oxidase</fullName>
        <ecNumber evidence="11">1.14.14.115</ecNumber>
    </submittedName>
</protein>
<dbReference type="InterPro" id="IPR036396">
    <property type="entry name" value="Cyt_P450_sf"/>
</dbReference>
<evidence type="ECO:0000256" key="7">
    <source>
        <dbReference type="ARBA" id="ARBA00023002"/>
    </source>
</evidence>
<name>A0A2P6RT69_ROSCH</name>
<dbReference type="InterPro" id="IPR050665">
    <property type="entry name" value="Cytochrome_P450_Monooxygen"/>
</dbReference>
<dbReference type="EMBL" id="PDCK01000040">
    <property type="protein sequence ID" value="PRQ49619.1"/>
    <property type="molecule type" value="Genomic_DNA"/>
</dbReference>
<evidence type="ECO:0000256" key="6">
    <source>
        <dbReference type="ARBA" id="ARBA00022989"/>
    </source>
</evidence>
<evidence type="ECO:0000256" key="9">
    <source>
        <dbReference type="ARBA" id="ARBA00023033"/>
    </source>
</evidence>
<dbReference type="PANTHER" id="PTHR24282:SF20">
    <property type="entry name" value="CYTOCHROME P450 CYP749A22-LIKE"/>
    <property type="match status" value="1"/>
</dbReference>
<evidence type="ECO:0000313" key="12">
    <source>
        <dbReference type="Proteomes" id="UP000238479"/>
    </source>
</evidence>
<keyword evidence="5" id="KW-0479">Metal-binding</keyword>
<keyword evidence="12" id="KW-1185">Reference proteome</keyword>
<dbReference type="Gramene" id="PRQ49619">
    <property type="protein sequence ID" value="PRQ49619"/>
    <property type="gene ID" value="RchiOBHm_Chr2g0123941"/>
</dbReference>
<keyword evidence="8" id="KW-0408">Iron</keyword>
<reference evidence="11 12" key="1">
    <citation type="journal article" date="2018" name="Nat. Genet.">
        <title>The Rosa genome provides new insights in the design of modern roses.</title>
        <authorList>
            <person name="Bendahmane M."/>
        </authorList>
    </citation>
    <scope>NUCLEOTIDE SEQUENCE [LARGE SCALE GENOMIC DNA]</scope>
    <source>
        <strain evidence="12">cv. Old Blush</strain>
    </source>
</reference>
<dbReference type="AlphaFoldDB" id="A0A2P6RT69"/>
<keyword evidence="3" id="KW-0349">Heme</keyword>
<evidence type="ECO:0000256" key="1">
    <source>
        <dbReference type="ARBA" id="ARBA00004167"/>
    </source>
</evidence>
<keyword evidence="4" id="KW-0812">Transmembrane</keyword>
<evidence type="ECO:0000256" key="8">
    <source>
        <dbReference type="ARBA" id="ARBA00023004"/>
    </source>
</evidence>